<evidence type="ECO:0000313" key="3">
    <source>
        <dbReference type="Proteomes" id="UP000249542"/>
    </source>
</evidence>
<sequence>MSNTTSKIETGKSKAIVAYLTIIGCIIAMFMNNEAKNKFASFHIKQALGIHIIYFLTMAIANGFNDVESEFVFLSIFSSFLLFNFILWGYSFIGALQGKKNLLPFIGVYFQKWFNKIA</sequence>
<evidence type="ECO:0000313" key="2">
    <source>
        <dbReference type="EMBL" id="PZW39695.1"/>
    </source>
</evidence>
<dbReference type="RefSeq" id="WP_111541338.1">
    <property type="nucleotide sequence ID" value="NZ_QKYV01000005.1"/>
</dbReference>
<keyword evidence="1" id="KW-1133">Transmembrane helix</keyword>
<keyword evidence="3" id="KW-1185">Reference proteome</keyword>
<dbReference type="PROSITE" id="PS51257">
    <property type="entry name" value="PROKAR_LIPOPROTEIN"/>
    <property type="match status" value="1"/>
</dbReference>
<dbReference type="EMBL" id="QKYV01000005">
    <property type="protein sequence ID" value="PZW39695.1"/>
    <property type="molecule type" value="Genomic_DNA"/>
</dbReference>
<evidence type="ECO:0008006" key="4">
    <source>
        <dbReference type="Google" id="ProtNLM"/>
    </source>
</evidence>
<organism evidence="2 3">
    <name type="scientific">Mesonia algae</name>
    <dbReference type="NCBI Taxonomy" id="213248"/>
    <lineage>
        <taxon>Bacteria</taxon>
        <taxon>Pseudomonadati</taxon>
        <taxon>Bacteroidota</taxon>
        <taxon>Flavobacteriia</taxon>
        <taxon>Flavobacteriales</taxon>
        <taxon>Flavobacteriaceae</taxon>
        <taxon>Mesonia</taxon>
    </lineage>
</organism>
<proteinExistence type="predicted"/>
<feature type="transmembrane region" description="Helical" evidence="1">
    <location>
        <begin position="71"/>
        <end position="93"/>
    </location>
</feature>
<dbReference type="AlphaFoldDB" id="A0A2W7I342"/>
<keyword evidence="1" id="KW-0472">Membrane</keyword>
<accession>A0A2W7I342</accession>
<protein>
    <recommendedName>
        <fullName evidence="4">DUF4870 domain-containing protein</fullName>
    </recommendedName>
</protein>
<reference evidence="2 3" key="1">
    <citation type="submission" date="2018-06" db="EMBL/GenBank/DDBJ databases">
        <title>Genomic Encyclopedia of Archaeal and Bacterial Type Strains, Phase II (KMG-II): from individual species to whole genera.</title>
        <authorList>
            <person name="Goeker M."/>
        </authorList>
    </citation>
    <scope>NUCLEOTIDE SEQUENCE [LARGE SCALE GENOMIC DNA]</scope>
    <source>
        <strain evidence="2 3">DSM 15361</strain>
    </source>
</reference>
<keyword evidence="1" id="KW-0812">Transmembrane</keyword>
<gene>
    <name evidence="2" type="ORF">LX95_02059</name>
</gene>
<feature type="transmembrane region" description="Helical" evidence="1">
    <location>
        <begin position="16"/>
        <end position="35"/>
    </location>
</feature>
<comment type="caution">
    <text evidence="2">The sequence shown here is derived from an EMBL/GenBank/DDBJ whole genome shotgun (WGS) entry which is preliminary data.</text>
</comment>
<name>A0A2W7I342_9FLAO</name>
<feature type="transmembrane region" description="Helical" evidence="1">
    <location>
        <begin position="47"/>
        <end position="65"/>
    </location>
</feature>
<dbReference type="Proteomes" id="UP000249542">
    <property type="component" value="Unassembled WGS sequence"/>
</dbReference>
<evidence type="ECO:0000256" key="1">
    <source>
        <dbReference type="SAM" id="Phobius"/>
    </source>
</evidence>